<accession>A0A938YC03</accession>
<dbReference type="RefSeq" id="WP_205255031.1">
    <property type="nucleotide sequence ID" value="NZ_BAAAPV010000001.1"/>
</dbReference>
<dbReference type="AlphaFoldDB" id="A0A938YC03"/>
<name>A0A938YC03_9ACTN</name>
<protein>
    <submittedName>
        <fullName evidence="2">Uncharacterized protein</fullName>
    </submittedName>
</protein>
<keyword evidence="1" id="KW-1133">Transmembrane helix</keyword>
<dbReference type="Proteomes" id="UP000663801">
    <property type="component" value="Unassembled WGS sequence"/>
</dbReference>
<organism evidence="2 3">
    <name type="scientific">Nakamurella flavida</name>
    <dbReference type="NCBI Taxonomy" id="363630"/>
    <lineage>
        <taxon>Bacteria</taxon>
        <taxon>Bacillati</taxon>
        <taxon>Actinomycetota</taxon>
        <taxon>Actinomycetes</taxon>
        <taxon>Nakamurellales</taxon>
        <taxon>Nakamurellaceae</taxon>
        <taxon>Nakamurella</taxon>
    </lineage>
</organism>
<feature type="transmembrane region" description="Helical" evidence="1">
    <location>
        <begin position="12"/>
        <end position="33"/>
    </location>
</feature>
<feature type="transmembrane region" description="Helical" evidence="1">
    <location>
        <begin position="39"/>
        <end position="59"/>
    </location>
</feature>
<proteinExistence type="predicted"/>
<evidence type="ECO:0000313" key="3">
    <source>
        <dbReference type="Proteomes" id="UP000663801"/>
    </source>
</evidence>
<sequence length="86" mass="8747">MTRPARRPPGAVRPAQVVVVVLVLAVFLTAVLVGGAVGAAVIAALALAAGVLLAVRWSAMDRRIRVLRLVTVLACLAVAVSVAVRG</sequence>
<keyword evidence="3" id="KW-1185">Reference proteome</keyword>
<comment type="caution">
    <text evidence="2">The sequence shown here is derived from an EMBL/GenBank/DDBJ whole genome shotgun (WGS) entry which is preliminary data.</text>
</comment>
<evidence type="ECO:0000313" key="2">
    <source>
        <dbReference type="EMBL" id="MBM9474876.1"/>
    </source>
</evidence>
<keyword evidence="1" id="KW-0812">Transmembrane</keyword>
<reference evidence="2" key="1">
    <citation type="submission" date="2021-01" db="EMBL/GenBank/DDBJ databases">
        <title>KCTC 19127 draft genome.</title>
        <authorList>
            <person name="An D."/>
        </authorList>
    </citation>
    <scope>NUCLEOTIDE SEQUENCE</scope>
    <source>
        <strain evidence="2">KCTC 19127</strain>
    </source>
</reference>
<keyword evidence="1" id="KW-0472">Membrane</keyword>
<feature type="transmembrane region" description="Helical" evidence="1">
    <location>
        <begin position="66"/>
        <end position="84"/>
    </location>
</feature>
<evidence type="ECO:0000256" key="1">
    <source>
        <dbReference type="SAM" id="Phobius"/>
    </source>
</evidence>
<gene>
    <name evidence="2" type="ORF">JL107_00295</name>
</gene>
<dbReference type="EMBL" id="JAERWL010000001">
    <property type="protein sequence ID" value="MBM9474876.1"/>
    <property type="molecule type" value="Genomic_DNA"/>
</dbReference>